<dbReference type="OrthoDB" id="9776438at2"/>
<evidence type="ECO:0000256" key="1">
    <source>
        <dbReference type="ARBA" id="ARBA00023002"/>
    </source>
</evidence>
<gene>
    <name evidence="4" type="ORF">SAMN04488569_1001136</name>
</gene>
<dbReference type="RefSeq" id="WP_091895335.1">
    <property type="nucleotide sequence ID" value="NZ_FOSJ01000001.1"/>
</dbReference>
<keyword evidence="1" id="KW-0560">Oxidoreductase</keyword>
<dbReference type="Gene3D" id="3.20.20.30">
    <property type="entry name" value="Luciferase-like domain"/>
    <property type="match status" value="1"/>
</dbReference>
<evidence type="ECO:0000313" key="4">
    <source>
        <dbReference type="EMBL" id="SFJ86432.1"/>
    </source>
</evidence>
<accession>A0A1I3UU19</accession>
<keyword evidence="2 4" id="KW-0503">Monooxygenase</keyword>
<protein>
    <submittedName>
        <fullName evidence="4">Flavin-dependent oxidoreductase, luciferase family (Includes alkanesulfonate monooxygenase SsuD and methylene tetrahydromethanopterin reductase)</fullName>
    </submittedName>
</protein>
<dbReference type="SUPFAM" id="SSF51679">
    <property type="entry name" value="Bacterial luciferase-like"/>
    <property type="match status" value="1"/>
</dbReference>
<dbReference type="STRING" id="258723.GCA_900169305_00305"/>
<dbReference type="Pfam" id="PF00296">
    <property type="entry name" value="Bac_luciferase"/>
    <property type="match status" value="1"/>
</dbReference>
<dbReference type="GO" id="GO:0005829">
    <property type="term" value="C:cytosol"/>
    <property type="evidence" value="ECO:0007669"/>
    <property type="project" value="TreeGrafter"/>
</dbReference>
<name>A0A1I3UU19_9LACT</name>
<evidence type="ECO:0000259" key="3">
    <source>
        <dbReference type="Pfam" id="PF00296"/>
    </source>
</evidence>
<dbReference type="PANTHER" id="PTHR30137">
    <property type="entry name" value="LUCIFERASE-LIKE MONOOXYGENASE"/>
    <property type="match status" value="1"/>
</dbReference>
<evidence type="ECO:0000313" key="5">
    <source>
        <dbReference type="Proteomes" id="UP000199589"/>
    </source>
</evidence>
<dbReference type="PANTHER" id="PTHR30137:SF8">
    <property type="entry name" value="BLR5498 PROTEIN"/>
    <property type="match status" value="1"/>
</dbReference>
<dbReference type="InterPro" id="IPR036661">
    <property type="entry name" value="Luciferase-like_sf"/>
</dbReference>
<dbReference type="Proteomes" id="UP000199589">
    <property type="component" value="Unassembled WGS sequence"/>
</dbReference>
<dbReference type="AlphaFoldDB" id="A0A1I3UU19"/>
<dbReference type="EMBL" id="FOSJ01000001">
    <property type="protein sequence ID" value="SFJ86432.1"/>
    <property type="molecule type" value="Genomic_DNA"/>
</dbReference>
<proteinExistence type="predicted"/>
<feature type="domain" description="Luciferase-like" evidence="3">
    <location>
        <begin position="17"/>
        <end position="317"/>
    </location>
</feature>
<sequence length="357" mass="39748">MNNPRILPKIDQSKGLEFGLYTLGDHLPNPHTGKRISPKQRINEIIETAILAEDAGLDVFQIGESHQDSFISQAHMILLSAIAQATNKIKLSSGATIISTSDPVRVFEDAATIDLLSDGRMEVVAGRASRVGLFDLLGYDLQDYEALFEEKFDLFLRINENETLNWNGEFRSPLKNAQVIPRPDNKEKGLPIWRAVGGSYASAQKAGRIGVPMYQAHLGGPASEFKKPIDLYRETAAESGFNINTLPVATAGFFYVSNNKMDAFKEYYPHVNEGMKITNGQGFPKQAFAHGQDYRSVINVGDPESIIEKILYQHELFGNQRYIAQLDFGGVPMESIKRNIDIIGEKILPAIKKYTKK</sequence>
<evidence type="ECO:0000256" key="2">
    <source>
        <dbReference type="ARBA" id="ARBA00023033"/>
    </source>
</evidence>
<reference evidence="5" key="1">
    <citation type="submission" date="2016-10" db="EMBL/GenBank/DDBJ databases">
        <authorList>
            <person name="Varghese N."/>
            <person name="Submissions S."/>
        </authorList>
    </citation>
    <scope>NUCLEOTIDE SEQUENCE [LARGE SCALE GENOMIC DNA]</scope>
    <source>
        <strain evidence="5">DSM 16108</strain>
    </source>
</reference>
<dbReference type="GO" id="GO:0004497">
    <property type="term" value="F:monooxygenase activity"/>
    <property type="evidence" value="ECO:0007669"/>
    <property type="project" value="UniProtKB-KW"/>
</dbReference>
<dbReference type="InterPro" id="IPR011251">
    <property type="entry name" value="Luciferase-like_dom"/>
</dbReference>
<dbReference type="InterPro" id="IPR050766">
    <property type="entry name" value="Bact_Lucif_Oxidored"/>
</dbReference>
<organism evidence="4 5">
    <name type="scientific">Marinilactibacillus piezotolerans</name>
    <dbReference type="NCBI Taxonomy" id="258723"/>
    <lineage>
        <taxon>Bacteria</taxon>
        <taxon>Bacillati</taxon>
        <taxon>Bacillota</taxon>
        <taxon>Bacilli</taxon>
        <taxon>Lactobacillales</taxon>
        <taxon>Carnobacteriaceae</taxon>
        <taxon>Marinilactibacillus</taxon>
    </lineage>
</organism>
<keyword evidence="5" id="KW-1185">Reference proteome</keyword>
<dbReference type="GO" id="GO:0016705">
    <property type="term" value="F:oxidoreductase activity, acting on paired donors, with incorporation or reduction of molecular oxygen"/>
    <property type="evidence" value="ECO:0007669"/>
    <property type="project" value="InterPro"/>
</dbReference>